<dbReference type="AlphaFoldDB" id="A0A369TJ90"/>
<gene>
    <name evidence="1" type="ORF">DU478_21545</name>
</gene>
<organism evidence="1 2">
    <name type="scientific">Thalassococcus profundi</name>
    <dbReference type="NCBI Taxonomy" id="2282382"/>
    <lineage>
        <taxon>Bacteria</taxon>
        <taxon>Pseudomonadati</taxon>
        <taxon>Pseudomonadota</taxon>
        <taxon>Alphaproteobacteria</taxon>
        <taxon>Rhodobacterales</taxon>
        <taxon>Roseobacteraceae</taxon>
        <taxon>Thalassococcus</taxon>
    </lineage>
</organism>
<dbReference type="RefSeq" id="WP_114512917.1">
    <property type="nucleotide sequence ID" value="NZ_QPMK01000027.1"/>
</dbReference>
<name>A0A369TJ90_9RHOB</name>
<accession>A0A369TJ90</accession>
<protein>
    <submittedName>
        <fullName evidence="1">Uncharacterized protein</fullName>
    </submittedName>
</protein>
<evidence type="ECO:0000313" key="1">
    <source>
        <dbReference type="EMBL" id="RDD64197.1"/>
    </source>
</evidence>
<proteinExistence type="predicted"/>
<keyword evidence="2" id="KW-1185">Reference proteome</keyword>
<evidence type="ECO:0000313" key="2">
    <source>
        <dbReference type="Proteomes" id="UP000253977"/>
    </source>
</evidence>
<dbReference type="EMBL" id="QPMK01000027">
    <property type="protein sequence ID" value="RDD64197.1"/>
    <property type="molecule type" value="Genomic_DNA"/>
</dbReference>
<dbReference type="Proteomes" id="UP000253977">
    <property type="component" value="Unassembled WGS sequence"/>
</dbReference>
<comment type="caution">
    <text evidence="1">The sequence shown here is derived from an EMBL/GenBank/DDBJ whole genome shotgun (WGS) entry which is preliminary data.</text>
</comment>
<sequence length="189" mass="21114">MELIIGGAAAVVALCALGVSVLNTYYMRQLDKQSVMPLLDLDMRKVRSERDEKTYYGVYLKNNGTGPAIVKAFRLTYGGFDISDPRAVELLREDTQSFLGEPQNDLPTFLSVLKDEEVIAPGDGHILFGVSFDDTGRRTFQFQDTFCSKTECTVETESVYRDRKILTLDGARAAFARARTKSLKTHTQP</sequence>
<reference evidence="1 2" key="1">
    <citation type="submission" date="2018-07" db="EMBL/GenBank/DDBJ databases">
        <title>Thalassococcus profundi sp. nov., a marine bacterium isolated from deep seawater of Okinawa Trough.</title>
        <authorList>
            <person name="Yu M."/>
        </authorList>
    </citation>
    <scope>NUCLEOTIDE SEQUENCE [LARGE SCALE GENOMIC DNA]</scope>
    <source>
        <strain evidence="1 2">WRAS1</strain>
    </source>
</reference>